<dbReference type="Proteomes" id="UP000012589">
    <property type="component" value="Unassembled WGS sequence"/>
</dbReference>
<keyword evidence="2" id="KW-1185">Reference proteome</keyword>
<protein>
    <submittedName>
        <fullName evidence="1">Uncharacterized protein</fullName>
    </submittedName>
</protein>
<dbReference type="STRING" id="1235802.C823_01069"/>
<evidence type="ECO:0000313" key="2">
    <source>
        <dbReference type="Proteomes" id="UP000012589"/>
    </source>
</evidence>
<organism evidence="1 2">
    <name type="scientific">Eubacterium plexicaudatum ASF492</name>
    <dbReference type="NCBI Taxonomy" id="1235802"/>
    <lineage>
        <taxon>Bacteria</taxon>
        <taxon>Bacillati</taxon>
        <taxon>Bacillota</taxon>
        <taxon>Clostridia</taxon>
        <taxon>Eubacteriales</taxon>
        <taxon>Eubacteriaceae</taxon>
        <taxon>Eubacterium</taxon>
    </lineage>
</organism>
<reference evidence="1 2" key="1">
    <citation type="journal article" date="2014" name="Genome Announc.">
        <title>Draft genome sequences of the altered schaedler flora, a defined bacterial community from gnotobiotic mice.</title>
        <authorList>
            <person name="Wannemuehler M.J."/>
            <person name="Overstreet A.M."/>
            <person name="Ward D.V."/>
            <person name="Phillips G.J."/>
        </authorList>
    </citation>
    <scope>NUCLEOTIDE SEQUENCE [LARGE SCALE GENOMIC DNA]</scope>
    <source>
        <strain evidence="1 2">ASF492</strain>
    </source>
</reference>
<dbReference type="PATRIC" id="fig|1235802.3.peg.1147"/>
<gene>
    <name evidence="1" type="ORF">C823_01069</name>
</gene>
<comment type="caution">
    <text evidence="1">The sequence shown here is derived from an EMBL/GenBank/DDBJ whole genome shotgun (WGS) entry which is preliminary data.</text>
</comment>
<evidence type="ECO:0000313" key="1">
    <source>
        <dbReference type="EMBL" id="EMZ34688.1"/>
    </source>
</evidence>
<sequence length="106" mass="11547">MGTYSEEYTRPVMEMELLERKRLETTEASLLTELYRGMLECGAVRDTAAEMEAGIRLKEAVQANCPADEIMDLAAGCSVAGKEAGFKIGFQAATKLWMEGMKGTGS</sequence>
<dbReference type="AlphaFoldDB" id="N2B854"/>
<dbReference type="EMBL" id="AQFT01000033">
    <property type="protein sequence ID" value="EMZ34688.1"/>
    <property type="molecule type" value="Genomic_DNA"/>
</dbReference>
<proteinExistence type="predicted"/>
<accession>N2B854</accession>
<name>N2B854_9FIRM</name>
<dbReference type="HOGENOM" id="CLU_2219144_0_0_9"/>